<dbReference type="RefSeq" id="WP_208400257.1">
    <property type="nucleotide sequence ID" value="NZ_JAANOU010000001.1"/>
</dbReference>
<feature type="region of interest" description="Disordered" evidence="1">
    <location>
        <begin position="120"/>
        <end position="150"/>
    </location>
</feature>
<name>A0ABX0SZ07_9PSEU</name>
<feature type="compositionally biased region" description="Low complexity" evidence="1">
    <location>
        <begin position="139"/>
        <end position="150"/>
    </location>
</feature>
<sequence>MPSYTDAERAHLKTVAADPSAATTDGTPTGTFALTLFAALALWALALATYIVTRAVLIALLAASAFVAPNQAATANFGHAGRIASLAVLVLTGATGVVSTLSGPLYALADHLRPTVPSWRCVRRPPTAPASRRGRPARRVAGGRAPSPRS</sequence>
<feature type="transmembrane region" description="Helical" evidence="2">
    <location>
        <begin position="83"/>
        <end position="109"/>
    </location>
</feature>
<protein>
    <submittedName>
        <fullName evidence="3">Uncharacterized protein</fullName>
    </submittedName>
</protein>
<dbReference type="Proteomes" id="UP000754495">
    <property type="component" value="Unassembled WGS sequence"/>
</dbReference>
<feature type="transmembrane region" description="Helical" evidence="2">
    <location>
        <begin position="36"/>
        <end position="62"/>
    </location>
</feature>
<dbReference type="EMBL" id="JAANOU010000001">
    <property type="protein sequence ID" value="NIH82202.1"/>
    <property type="molecule type" value="Genomic_DNA"/>
</dbReference>
<keyword evidence="2" id="KW-1133">Transmembrane helix</keyword>
<accession>A0ABX0SZ07</accession>
<organism evidence="3 4">
    <name type="scientific">Amycolatopsis viridis</name>
    <dbReference type="NCBI Taxonomy" id="185678"/>
    <lineage>
        <taxon>Bacteria</taxon>
        <taxon>Bacillati</taxon>
        <taxon>Actinomycetota</taxon>
        <taxon>Actinomycetes</taxon>
        <taxon>Pseudonocardiales</taxon>
        <taxon>Pseudonocardiaceae</taxon>
        <taxon>Amycolatopsis</taxon>
    </lineage>
</organism>
<keyword evidence="2" id="KW-0812">Transmembrane</keyword>
<proteinExistence type="predicted"/>
<keyword evidence="2" id="KW-0472">Membrane</keyword>
<gene>
    <name evidence="3" type="ORF">FHX46_004732</name>
</gene>
<evidence type="ECO:0000256" key="1">
    <source>
        <dbReference type="SAM" id="MobiDB-lite"/>
    </source>
</evidence>
<keyword evidence="4" id="KW-1185">Reference proteome</keyword>
<evidence type="ECO:0000256" key="2">
    <source>
        <dbReference type="SAM" id="Phobius"/>
    </source>
</evidence>
<reference evidence="3 4" key="1">
    <citation type="submission" date="2020-03" db="EMBL/GenBank/DDBJ databases">
        <title>Sequencing the genomes of 1000 actinobacteria strains.</title>
        <authorList>
            <person name="Klenk H.-P."/>
        </authorList>
    </citation>
    <scope>NUCLEOTIDE SEQUENCE [LARGE SCALE GENOMIC DNA]</scope>
    <source>
        <strain evidence="3 4">DSM 45668</strain>
    </source>
</reference>
<evidence type="ECO:0000313" key="4">
    <source>
        <dbReference type="Proteomes" id="UP000754495"/>
    </source>
</evidence>
<comment type="caution">
    <text evidence="3">The sequence shown here is derived from an EMBL/GenBank/DDBJ whole genome shotgun (WGS) entry which is preliminary data.</text>
</comment>
<evidence type="ECO:0000313" key="3">
    <source>
        <dbReference type="EMBL" id="NIH82202.1"/>
    </source>
</evidence>